<evidence type="ECO:0000313" key="5">
    <source>
        <dbReference type="EMBL" id="ALP92943.1"/>
    </source>
</evidence>
<dbReference type="STRING" id="1297617.IB211_00548"/>
<keyword evidence="3 5" id="KW-0456">Lyase</keyword>
<evidence type="ECO:0000259" key="4">
    <source>
        <dbReference type="PROSITE" id="PS50991"/>
    </source>
</evidence>
<dbReference type="Proteomes" id="UP000064844">
    <property type="component" value="Chromosome"/>
</dbReference>
<comment type="similarity">
    <text evidence="1">Belongs to the HMG-CoA lyase family.</text>
</comment>
<dbReference type="Pfam" id="PF00682">
    <property type="entry name" value="HMGL-like"/>
    <property type="match status" value="1"/>
</dbReference>
<dbReference type="EC" id="4.1.3.4" evidence="5"/>
<dbReference type="InterPro" id="IPR013785">
    <property type="entry name" value="Aldolase_TIM"/>
</dbReference>
<reference evidence="5 6" key="1">
    <citation type="journal article" date="2015" name="Nat. Commun.">
        <title>Production of butyrate from lysine and the Amadori product fructoselysine by a human gut commensal.</title>
        <authorList>
            <person name="Bui T.P."/>
            <person name="Ritari J."/>
            <person name="Boeren S."/>
            <person name="de Waard P."/>
            <person name="Plugge C.M."/>
            <person name="de Vos W.M."/>
        </authorList>
    </citation>
    <scope>NUCLEOTIDE SEQUENCE [LARGE SCALE GENOMIC DNA]</scope>
    <source>
        <strain evidence="5 6">AF211</strain>
    </source>
</reference>
<dbReference type="GO" id="GO:0046951">
    <property type="term" value="P:ketone body biosynthetic process"/>
    <property type="evidence" value="ECO:0007669"/>
    <property type="project" value="TreeGrafter"/>
</dbReference>
<dbReference type="PANTHER" id="PTHR42738:SF7">
    <property type="entry name" value="HYDROXYMETHYLGLUTARYL-COA LYASE"/>
    <property type="match status" value="1"/>
</dbReference>
<dbReference type="AlphaFoldDB" id="A0A0S2W114"/>
<dbReference type="PANTHER" id="PTHR42738">
    <property type="entry name" value="HYDROXYMETHYLGLUTARYL-COA LYASE"/>
    <property type="match status" value="1"/>
</dbReference>
<dbReference type="GO" id="GO:0046872">
    <property type="term" value="F:metal ion binding"/>
    <property type="evidence" value="ECO:0007669"/>
    <property type="project" value="UniProtKB-KW"/>
</dbReference>
<dbReference type="InterPro" id="IPR043594">
    <property type="entry name" value="HMGL"/>
</dbReference>
<sequence>MSKIEVVEVGPRDGFQSVRCAAPIASELKLEVIDKLIAAGVKHMEYTSFVSPKAIPQLADAQTVTEAVMKKYPGLDLFALVPNLRGAQNAYELGLRKVCYVVSLSKSHNKANINRTHEQSLEAYQEIRAAYPDLEVVVDLATTFGCPFEGKYNDPQAVVNFLKDYADAGMTTCCLCDTIGIADPAQVKSVIGELKASYPNLQLQVHFHDTRGLGMVNTMAAIESSVTEVQSALGGLGGCPFAPGASGNLSTEDMVWMLNEMGFKTGVSFSKVLEAAKFQAIHIPGNYSGHHIHIEQESPYKF</sequence>
<dbReference type="PATRIC" id="fig|1297617.4.peg.557"/>
<name>A0A0S2W114_9FIRM</name>
<accession>A0A0S2W114</accession>
<dbReference type="InterPro" id="IPR000891">
    <property type="entry name" value="PYR_CT"/>
</dbReference>
<dbReference type="EMBL" id="CP011307">
    <property type="protein sequence ID" value="ALP92943.1"/>
    <property type="molecule type" value="Genomic_DNA"/>
</dbReference>
<dbReference type="eggNOG" id="COG0119">
    <property type="taxonomic scope" value="Bacteria"/>
</dbReference>
<dbReference type="KEGG" id="ibu:IB211_00548"/>
<reference evidence="6" key="2">
    <citation type="submission" date="2015-04" db="EMBL/GenBank/DDBJ databases">
        <title>A butyrogenic pathway from the amino acid lysine in a human gut commensal.</title>
        <authorList>
            <person name="de Vos W.M."/>
            <person name="Bui N.T.P."/>
            <person name="Plugge C.M."/>
            <person name="Ritari J."/>
        </authorList>
    </citation>
    <scope>NUCLEOTIDE SEQUENCE [LARGE SCALE GENOMIC DNA]</scope>
    <source>
        <strain evidence="6">AF211</strain>
    </source>
</reference>
<dbReference type="GO" id="GO:0004419">
    <property type="term" value="F:hydroxymethylglutaryl-CoA lyase activity"/>
    <property type="evidence" value="ECO:0007669"/>
    <property type="project" value="UniProtKB-EC"/>
</dbReference>
<feature type="domain" description="Pyruvate carboxyltransferase" evidence="4">
    <location>
        <begin position="4"/>
        <end position="273"/>
    </location>
</feature>
<dbReference type="NCBIfam" id="NF004283">
    <property type="entry name" value="PRK05692.1"/>
    <property type="match status" value="1"/>
</dbReference>
<organism evidence="5 6">
    <name type="scientific">Intestinimonas butyriciproducens</name>
    <dbReference type="NCBI Taxonomy" id="1297617"/>
    <lineage>
        <taxon>Bacteria</taxon>
        <taxon>Bacillati</taxon>
        <taxon>Bacillota</taxon>
        <taxon>Clostridia</taxon>
        <taxon>Eubacteriales</taxon>
        <taxon>Intestinimonas</taxon>
    </lineage>
</organism>
<dbReference type="Gene3D" id="3.20.20.70">
    <property type="entry name" value="Aldolase class I"/>
    <property type="match status" value="1"/>
</dbReference>
<evidence type="ECO:0000256" key="2">
    <source>
        <dbReference type="ARBA" id="ARBA00022723"/>
    </source>
</evidence>
<dbReference type="PROSITE" id="PS50991">
    <property type="entry name" value="PYR_CT"/>
    <property type="match status" value="1"/>
</dbReference>
<dbReference type="CDD" id="cd07938">
    <property type="entry name" value="DRE_TIM_HMGL"/>
    <property type="match status" value="1"/>
</dbReference>
<evidence type="ECO:0000256" key="1">
    <source>
        <dbReference type="ARBA" id="ARBA00009405"/>
    </source>
</evidence>
<evidence type="ECO:0000313" key="6">
    <source>
        <dbReference type="Proteomes" id="UP000064844"/>
    </source>
</evidence>
<dbReference type="RefSeq" id="WP_058117018.1">
    <property type="nucleotide sequence ID" value="NZ_CP011307.1"/>
</dbReference>
<proteinExistence type="inferred from homology"/>
<protein>
    <submittedName>
        <fullName evidence="5">Hydroxymethylglutaryl-CoA lyase</fullName>
        <ecNumber evidence="5">4.1.3.4</ecNumber>
    </submittedName>
</protein>
<gene>
    <name evidence="5" type="ORF">IB211_00548</name>
</gene>
<keyword evidence="6" id="KW-1185">Reference proteome</keyword>
<keyword evidence="2" id="KW-0479">Metal-binding</keyword>
<dbReference type="SUPFAM" id="SSF51569">
    <property type="entry name" value="Aldolase"/>
    <property type="match status" value="1"/>
</dbReference>
<dbReference type="GO" id="GO:0006552">
    <property type="term" value="P:L-leucine catabolic process"/>
    <property type="evidence" value="ECO:0007669"/>
    <property type="project" value="TreeGrafter"/>
</dbReference>
<evidence type="ECO:0000256" key="3">
    <source>
        <dbReference type="ARBA" id="ARBA00023239"/>
    </source>
</evidence>